<reference evidence="3 4" key="1">
    <citation type="submission" date="2024-01" db="EMBL/GenBank/DDBJ databases">
        <authorList>
            <consortium name="Genoscope - CEA"/>
            <person name="William W."/>
        </authorList>
    </citation>
    <scope>NUCLEOTIDE SEQUENCE [LARGE SCALE GENOMIC DNA]</scope>
    <source>
        <strain evidence="3 4">29B2s-10</strain>
    </source>
</reference>
<sequence length="173" mass="19626">MSIVELSKSVDQLAKAVTSKNKELDQLKENYNAKIEQMNHYLSKIQQLALPQTSNDSEINDEEFLDMVNSSQCSNCNSKLDTEEYIVIPRAQLKQLISNDSQLKDDLANLKLDNTINEEERHSASIPTAHKSKQSIYTPPVKERGNTKKICSYCKKQGHTRAKCLTRLSTPLK</sequence>
<evidence type="ECO:0000313" key="3">
    <source>
        <dbReference type="EMBL" id="CAK7920737.1"/>
    </source>
</evidence>
<feature type="region of interest" description="Disordered" evidence="2">
    <location>
        <begin position="121"/>
        <end position="141"/>
    </location>
</feature>
<name>A0ABP0ENT7_9ASCO</name>
<evidence type="ECO:0000313" key="4">
    <source>
        <dbReference type="Proteomes" id="UP001497600"/>
    </source>
</evidence>
<keyword evidence="4" id="KW-1185">Reference proteome</keyword>
<organism evidence="3 4">
    <name type="scientific">[Candida] anglica</name>
    <dbReference type="NCBI Taxonomy" id="148631"/>
    <lineage>
        <taxon>Eukaryota</taxon>
        <taxon>Fungi</taxon>
        <taxon>Dikarya</taxon>
        <taxon>Ascomycota</taxon>
        <taxon>Saccharomycotina</taxon>
        <taxon>Pichiomycetes</taxon>
        <taxon>Debaryomycetaceae</taxon>
        <taxon>Kurtzmaniella</taxon>
    </lineage>
</organism>
<evidence type="ECO:0000256" key="2">
    <source>
        <dbReference type="SAM" id="MobiDB-lite"/>
    </source>
</evidence>
<feature type="coiled-coil region" evidence="1">
    <location>
        <begin position="10"/>
        <end position="44"/>
    </location>
</feature>
<dbReference type="Pfam" id="PF16588">
    <property type="entry name" value="zf-C2H2_10"/>
    <property type="match status" value="1"/>
</dbReference>
<accession>A0ABP0ENT7</accession>
<gene>
    <name evidence="3" type="ORF">CAAN4_H05996</name>
</gene>
<keyword evidence="1" id="KW-0175">Coiled coil</keyword>
<dbReference type="Proteomes" id="UP001497600">
    <property type="component" value="Chromosome H"/>
</dbReference>
<proteinExistence type="predicted"/>
<evidence type="ECO:0008006" key="5">
    <source>
        <dbReference type="Google" id="ProtNLM"/>
    </source>
</evidence>
<protein>
    <recommendedName>
        <fullName evidence="5">CCHC-type domain-containing protein</fullName>
    </recommendedName>
</protein>
<evidence type="ECO:0000256" key="1">
    <source>
        <dbReference type="SAM" id="Coils"/>
    </source>
</evidence>
<dbReference type="EMBL" id="OZ004260">
    <property type="protein sequence ID" value="CAK7920737.1"/>
    <property type="molecule type" value="Genomic_DNA"/>
</dbReference>